<evidence type="ECO:0000259" key="3">
    <source>
        <dbReference type="Pfam" id="PF25954"/>
    </source>
</evidence>
<dbReference type="PANTHER" id="PTHR30469">
    <property type="entry name" value="MULTIDRUG RESISTANCE PROTEIN MDTA"/>
    <property type="match status" value="1"/>
</dbReference>
<feature type="coiled-coil region" evidence="2">
    <location>
        <begin position="147"/>
        <end position="174"/>
    </location>
</feature>
<evidence type="ECO:0000313" key="5">
    <source>
        <dbReference type="EMBL" id="MDO7786942.1"/>
    </source>
</evidence>
<evidence type="ECO:0000313" key="6">
    <source>
        <dbReference type="Proteomes" id="UP001172911"/>
    </source>
</evidence>
<reference evidence="5" key="1">
    <citation type="journal article" date="2023" name="J. Hazard. Mater.">
        <title>Anaerobic biodegradation of pyrene and benzo[a]pyrene by a new sulfate-reducing Desulforamulus aquiferis strain DSA.</title>
        <authorList>
            <person name="Zhang Z."/>
            <person name="Sun J."/>
            <person name="Gong X."/>
            <person name="Wang C."/>
            <person name="Wang H."/>
        </authorList>
    </citation>
    <scope>NUCLEOTIDE SEQUENCE</scope>
    <source>
        <strain evidence="5">DSA</strain>
    </source>
</reference>
<dbReference type="SUPFAM" id="SSF111369">
    <property type="entry name" value="HlyD-like secretion proteins"/>
    <property type="match status" value="1"/>
</dbReference>
<evidence type="ECO:0000259" key="4">
    <source>
        <dbReference type="Pfam" id="PF25973"/>
    </source>
</evidence>
<dbReference type="InterPro" id="IPR058647">
    <property type="entry name" value="BSH_CzcB-like"/>
</dbReference>
<dbReference type="Pfam" id="PF25954">
    <property type="entry name" value="Beta-barrel_RND_2"/>
    <property type="match status" value="1"/>
</dbReference>
<dbReference type="FunFam" id="2.40.30.170:FF:000010">
    <property type="entry name" value="Efflux RND transporter periplasmic adaptor subunit"/>
    <property type="match status" value="1"/>
</dbReference>
<organism evidence="5 6">
    <name type="scientific">Desulforamulus aquiferis</name>
    <dbReference type="NCBI Taxonomy" id="1397668"/>
    <lineage>
        <taxon>Bacteria</taxon>
        <taxon>Bacillati</taxon>
        <taxon>Bacillota</taxon>
        <taxon>Clostridia</taxon>
        <taxon>Eubacteriales</taxon>
        <taxon>Peptococcaceae</taxon>
        <taxon>Desulforamulus</taxon>
    </lineage>
</organism>
<protein>
    <submittedName>
        <fullName evidence="5">Efflux RND transporter periplasmic adaptor subunit</fullName>
    </submittedName>
</protein>
<sequence>MSKRTILTGLFIVSLLTGCGQSDLKGPAGPDVNPPTVTQGVNEETQKSMVTVLGKIEAVESADIVSKTAGKVEAVLVDIGSPVKAGQELIRLAAEDKAAGVEVNNAAVYSAQVNYDLALKDYERGKELVAAQAISQADFEKSYEGNFMKAEAALKSAQANLKKEQVALADMSIKAPFSGIIAARNVNPGEMAGTQNTLLSLVNLSQVVIGTGVDEETINRLEANQSVKVKVSAIPGKEFPGKITNIAPAMEPQTKTYPVKIQIDNQEQLLKPGMFAEVVIDMRR</sequence>
<feature type="domain" description="CusB-like beta-barrel" evidence="3">
    <location>
        <begin position="213"/>
        <end position="280"/>
    </location>
</feature>
<dbReference type="AlphaFoldDB" id="A0AAW7ZC23"/>
<keyword evidence="6" id="KW-1185">Reference proteome</keyword>
<accession>A0AAW7ZC23</accession>
<dbReference type="Proteomes" id="UP001172911">
    <property type="component" value="Unassembled WGS sequence"/>
</dbReference>
<evidence type="ECO:0000256" key="2">
    <source>
        <dbReference type="SAM" id="Coils"/>
    </source>
</evidence>
<gene>
    <name evidence="5" type="ORF">P6N53_06865</name>
</gene>
<proteinExistence type="inferred from homology"/>
<dbReference type="GO" id="GO:0015562">
    <property type="term" value="F:efflux transmembrane transporter activity"/>
    <property type="evidence" value="ECO:0007669"/>
    <property type="project" value="TreeGrafter"/>
</dbReference>
<comment type="caution">
    <text evidence="5">The sequence shown here is derived from an EMBL/GenBank/DDBJ whole genome shotgun (WGS) entry which is preliminary data.</text>
</comment>
<dbReference type="GO" id="GO:1990281">
    <property type="term" value="C:efflux pump complex"/>
    <property type="evidence" value="ECO:0007669"/>
    <property type="project" value="TreeGrafter"/>
</dbReference>
<name>A0AAW7ZC23_9FIRM</name>
<evidence type="ECO:0000256" key="1">
    <source>
        <dbReference type="ARBA" id="ARBA00009477"/>
    </source>
</evidence>
<dbReference type="Gene3D" id="1.10.287.470">
    <property type="entry name" value="Helix hairpin bin"/>
    <property type="match status" value="1"/>
</dbReference>
<dbReference type="RefSeq" id="WP_304542056.1">
    <property type="nucleotide sequence ID" value="NZ_JARPTC010000009.1"/>
</dbReference>
<dbReference type="Gene3D" id="2.40.30.170">
    <property type="match status" value="1"/>
</dbReference>
<dbReference type="Pfam" id="PF25973">
    <property type="entry name" value="BSH_CzcB"/>
    <property type="match status" value="1"/>
</dbReference>
<dbReference type="NCBIfam" id="TIGR01730">
    <property type="entry name" value="RND_mfp"/>
    <property type="match status" value="1"/>
</dbReference>
<dbReference type="InterPro" id="IPR058792">
    <property type="entry name" value="Beta-barrel_RND_2"/>
</dbReference>
<dbReference type="InterPro" id="IPR006143">
    <property type="entry name" value="RND_pump_MFP"/>
</dbReference>
<dbReference type="PROSITE" id="PS51257">
    <property type="entry name" value="PROKAR_LIPOPROTEIN"/>
    <property type="match status" value="1"/>
</dbReference>
<feature type="domain" description="CzcB-like barrel-sandwich hybrid" evidence="4">
    <location>
        <begin position="61"/>
        <end position="200"/>
    </location>
</feature>
<comment type="similarity">
    <text evidence="1">Belongs to the membrane fusion protein (MFP) (TC 8.A.1) family.</text>
</comment>
<dbReference type="EMBL" id="JARPTC010000009">
    <property type="protein sequence ID" value="MDO7786942.1"/>
    <property type="molecule type" value="Genomic_DNA"/>
</dbReference>
<reference evidence="5" key="2">
    <citation type="submission" date="2023-03" db="EMBL/GenBank/DDBJ databases">
        <authorList>
            <person name="Zhang Z."/>
        </authorList>
    </citation>
    <scope>NUCLEOTIDE SEQUENCE</scope>
    <source>
        <strain evidence="5">DSA</strain>
    </source>
</reference>
<keyword evidence="2" id="KW-0175">Coiled coil</keyword>